<comment type="caution">
    <text evidence="1">The sequence shown here is derived from an EMBL/GenBank/DDBJ whole genome shotgun (WGS) entry which is preliminary data.</text>
</comment>
<organism evidence="1 2">
    <name type="scientific">Granulicella aggregans</name>
    <dbReference type="NCBI Taxonomy" id="474949"/>
    <lineage>
        <taxon>Bacteria</taxon>
        <taxon>Pseudomonadati</taxon>
        <taxon>Acidobacteriota</taxon>
        <taxon>Terriglobia</taxon>
        <taxon>Terriglobales</taxon>
        <taxon>Acidobacteriaceae</taxon>
        <taxon>Granulicella</taxon>
    </lineage>
</organism>
<gene>
    <name evidence="1" type="ORF">HDF16_005994</name>
</gene>
<reference evidence="1 2" key="1">
    <citation type="submission" date="2020-08" db="EMBL/GenBank/DDBJ databases">
        <title>Genomic Encyclopedia of Type Strains, Phase IV (KMG-V): Genome sequencing to study the core and pangenomes of soil and plant-associated prokaryotes.</title>
        <authorList>
            <person name="Whitman W."/>
        </authorList>
    </citation>
    <scope>NUCLEOTIDE SEQUENCE [LARGE SCALE GENOMIC DNA]</scope>
    <source>
        <strain evidence="1 2">M8UP14</strain>
    </source>
</reference>
<proteinExistence type="predicted"/>
<dbReference type="AlphaFoldDB" id="A0A7W7ZK70"/>
<name>A0A7W7ZK70_9BACT</name>
<sequence>MISLRPALFQSQIHKFSINPRQVGRYPANGSATGLTAKYNYTNALFIYVVDGELDPYKVILRVISDCKANS</sequence>
<evidence type="ECO:0000313" key="2">
    <source>
        <dbReference type="Proteomes" id="UP000540989"/>
    </source>
</evidence>
<keyword evidence="2" id="KW-1185">Reference proteome</keyword>
<dbReference type="Proteomes" id="UP000540989">
    <property type="component" value="Unassembled WGS sequence"/>
</dbReference>
<accession>A0A7W7ZK70</accession>
<protein>
    <submittedName>
        <fullName evidence="1">Uncharacterized protein</fullName>
    </submittedName>
</protein>
<dbReference type="EMBL" id="JACHIP010000033">
    <property type="protein sequence ID" value="MBB5061258.1"/>
    <property type="molecule type" value="Genomic_DNA"/>
</dbReference>
<evidence type="ECO:0000313" key="1">
    <source>
        <dbReference type="EMBL" id="MBB5061258.1"/>
    </source>
</evidence>